<reference evidence="2" key="2">
    <citation type="journal article" date="2023" name="IMA Fungus">
        <title>Comparative genomic study of the Penicillium genus elucidates a diverse pangenome and 15 lateral gene transfer events.</title>
        <authorList>
            <person name="Petersen C."/>
            <person name="Sorensen T."/>
            <person name="Nielsen M.R."/>
            <person name="Sondergaard T.E."/>
            <person name="Sorensen J.L."/>
            <person name="Fitzpatrick D.A."/>
            <person name="Frisvad J.C."/>
            <person name="Nielsen K.L."/>
        </authorList>
    </citation>
    <scope>NUCLEOTIDE SEQUENCE</scope>
    <source>
        <strain evidence="2">IBT 29864</strain>
    </source>
</reference>
<name>A0A9W9SF11_9EURO</name>
<evidence type="ECO:0000313" key="2">
    <source>
        <dbReference type="EMBL" id="KAJ5377436.1"/>
    </source>
</evidence>
<keyword evidence="3" id="KW-1185">Reference proteome</keyword>
<organism evidence="2 3">
    <name type="scientific">Penicillium cataractarum</name>
    <dbReference type="NCBI Taxonomy" id="2100454"/>
    <lineage>
        <taxon>Eukaryota</taxon>
        <taxon>Fungi</taxon>
        <taxon>Dikarya</taxon>
        <taxon>Ascomycota</taxon>
        <taxon>Pezizomycotina</taxon>
        <taxon>Eurotiomycetes</taxon>
        <taxon>Eurotiomycetidae</taxon>
        <taxon>Eurotiales</taxon>
        <taxon>Aspergillaceae</taxon>
        <taxon>Penicillium</taxon>
    </lineage>
</organism>
<sequence>MPNFMFLWPQGLEGMTIKTTRGKATTVPRAVARESHKKVGYLVPGLRHPAPSSIQIGVMKESSANYSKLNKENPRPGGRKTRDATEMWSAP</sequence>
<evidence type="ECO:0000256" key="1">
    <source>
        <dbReference type="SAM" id="MobiDB-lite"/>
    </source>
</evidence>
<evidence type="ECO:0000313" key="3">
    <source>
        <dbReference type="Proteomes" id="UP001147782"/>
    </source>
</evidence>
<reference evidence="2" key="1">
    <citation type="submission" date="2022-11" db="EMBL/GenBank/DDBJ databases">
        <authorList>
            <person name="Petersen C."/>
        </authorList>
    </citation>
    <scope>NUCLEOTIDE SEQUENCE</scope>
    <source>
        <strain evidence="2">IBT 29864</strain>
    </source>
</reference>
<dbReference type="EMBL" id="JAPZBS010000004">
    <property type="protein sequence ID" value="KAJ5377436.1"/>
    <property type="molecule type" value="Genomic_DNA"/>
</dbReference>
<protein>
    <submittedName>
        <fullName evidence="2">Uncharacterized protein</fullName>
    </submittedName>
</protein>
<dbReference type="AlphaFoldDB" id="A0A9W9SF11"/>
<dbReference type="Proteomes" id="UP001147782">
    <property type="component" value="Unassembled WGS sequence"/>
</dbReference>
<proteinExistence type="predicted"/>
<feature type="region of interest" description="Disordered" evidence="1">
    <location>
        <begin position="65"/>
        <end position="91"/>
    </location>
</feature>
<dbReference type="GeneID" id="81436953"/>
<accession>A0A9W9SF11</accession>
<gene>
    <name evidence="2" type="ORF">N7496_004845</name>
</gene>
<comment type="caution">
    <text evidence="2">The sequence shown here is derived from an EMBL/GenBank/DDBJ whole genome shotgun (WGS) entry which is preliminary data.</text>
</comment>
<feature type="compositionally biased region" description="Basic and acidic residues" evidence="1">
    <location>
        <begin position="69"/>
        <end position="85"/>
    </location>
</feature>
<dbReference type="RefSeq" id="XP_056556299.1">
    <property type="nucleotide sequence ID" value="XM_056697774.1"/>
</dbReference>